<sequence length="98" mass="11117">MNVGTILRASWGYDQTNIDYFEVTKATANRVQIRPIAQRITEADTDMSEWVEPIPGDYTGPAFSRKPLPWGDTEAVRITSGQYARIWAGKPDRQTHYA</sequence>
<gene>
    <name evidence="1" type="ORF">MLI01_28410</name>
</gene>
<evidence type="ECO:0000313" key="2">
    <source>
        <dbReference type="Proteomes" id="UP000317410"/>
    </source>
</evidence>
<accession>A0A4Y4B8P4</accession>
<protein>
    <submittedName>
        <fullName evidence="1">Uncharacterized protein</fullName>
    </submittedName>
</protein>
<organism evidence="1 2">
    <name type="scientific">Microbacterium maritypicum</name>
    <name type="common">Microbacterium liquefaciens</name>
    <dbReference type="NCBI Taxonomy" id="33918"/>
    <lineage>
        <taxon>Bacteria</taxon>
        <taxon>Bacillati</taxon>
        <taxon>Actinomycetota</taxon>
        <taxon>Actinomycetes</taxon>
        <taxon>Micrococcales</taxon>
        <taxon>Microbacteriaceae</taxon>
        <taxon>Microbacterium</taxon>
    </lineage>
</organism>
<dbReference type="EMBL" id="BJNQ01000024">
    <property type="protein sequence ID" value="GEC76696.1"/>
    <property type="molecule type" value="Genomic_DNA"/>
</dbReference>
<comment type="caution">
    <text evidence="1">The sequence shown here is derived from an EMBL/GenBank/DDBJ whole genome shotgun (WGS) entry which is preliminary data.</text>
</comment>
<proteinExistence type="predicted"/>
<reference evidence="1 2" key="1">
    <citation type="submission" date="2019-06" db="EMBL/GenBank/DDBJ databases">
        <title>Whole genome shotgun sequence of Microbacterium liquefaciens NBRC 15037.</title>
        <authorList>
            <person name="Hosoyama A."/>
            <person name="Uohara A."/>
            <person name="Ohji S."/>
            <person name="Ichikawa N."/>
        </authorList>
    </citation>
    <scope>NUCLEOTIDE SEQUENCE [LARGE SCALE GENOMIC DNA]</scope>
    <source>
        <strain evidence="1 2">NBRC 15037</strain>
    </source>
</reference>
<name>A0A4Y4B8P4_MICMQ</name>
<dbReference type="RefSeq" id="WP_141387793.1">
    <property type="nucleotide sequence ID" value="NZ_BJNQ01000024.1"/>
</dbReference>
<evidence type="ECO:0000313" key="1">
    <source>
        <dbReference type="EMBL" id="GEC76696.1"/>
    </source>
</evidence>
<dbReference type="Proteomes" id="UP000317410">
    <property type="component" value="Unassembled WGS sequence"/>
</dbReference>
<dbReference type="AlphaFoldDB" id="A0A4Y4B8P4"/>